<keyword evidence="2" id="KW-0805">Transcription regulation</keyword>
<accession>A0AAW5R033</accession>
<sequence length="245" mass="26782">MSDLPDIKTWANDYPRGHVIALHAHAFCQLVFAKRGAMRVKARGGTWVVPPGRALWMPAREPHEVFCRTEVAMRTVYISDSVRLPFVASFAVLGVSALMRELIVRLVEGPVADGTRPHLLALLIADLKTGPVMPLNLPEPADERLARVAGLLMEDPADRRGLDDWAAAAGMARRSFARRFAADTGLSFGAWRRRLRLLGGIERLAAGEPVTAVALEAGYDSTSAFIHAFRREFGVTPGRYFGAGP</sequence>
<proteinExistence type="predicted"/>
<dbReference type="PANTHER" id="PTHR11019">
    <property type="entry name" value="HTH-TYPE TRANSCRIPTIONAL REGULATOR NIMR"/>
    <property type="match status" value="1"/>
</dbReference>
<dbReference type="Pfam" id="PF02311">
    <property type="entry name" value="AraC_binding"/>
    <property type="match status" value="1"/>
</dbReference>
<dbReference type="RefSeq" id="WP_261615517.1">
    <property type="nucleotide sequence ID" value="NZ_JALIDZ010000003.1"/>
</dbReference>
<dbReference type="SUPFAM" id="SSF46689">
    <property type="entry name" value="Homeodomain-like"/>
    <property type="match status" value="1"/>
</dbReference>
<dbReference type="SUPFAM" id="SSF51182">
    <property type="entry name" value="RmlC-like cupins"/>
    <property type="match status" value="1"/>
</dbReference>
<dbReference type="InterPro" id="IPR020449">
    <property type="entry name" value="Tscrpt_reg_AraC-type_HTH"/>
</dbReference>
<reference evidence="7 8" key="1">
    <citation type="submission" date="2022-04" db="EMBL/GenBank/DDBJ databases">
        <authorList>
            <person name="Ye Y.-Q."/>
            <person name="Du Z.-J."/>
        </authorList>
    </citation>
    <scope>NUCLEOTIDE SEQUENCE [LARGE SCALE GENOMIC DNA]</scope>
    <source>
        <strain evidence="7 8">A6E488</strain>
    </source>
</reference>
<dbReference type="InterPro" id="IPR003313">
    <property type="entry name" value="AraC-bd"/>
</dbReference>
<dbReference type="InterPro" id="IPR014710">
    <property type="entry name" value="RmlC-like_jellyroll"/>
</dbReference>
<dbReference type="SMART" id="SM00342">
    <property type="entry name" value="HTH_ARAC"/>
    <property type="match status" value="1"/>
</dbReference>
<evidence type="ECO:0000256" key="1">
    <source>
        <dbReference type="ARBA" id="ARBA00022491"/>
    </source>
</evidence>
<dbReference type="CDD" id="cd06124">
    <property type="entry name" value="cupin_NimR-like_N"/>
    <property type="match status" value="1"/>
</dbReference>
<evidence type="ECO:0000313" key="8">
    <source>
        <dbReference type="Proteomes" id="UP001320898"/>
    </source>
</evidence>
<protein>
    <submittedName>
        <fullName evidence="7">Helix-turn-helix transcriptional regulator</fullName>
    </submittedName>
</protein>
<dbReference type="Proteomes" id="UP001320898">
    <property type="component" value="Unassembled WGS sequence"/>
</dbReference>
<dbReference type="PROSITE" id="PS00041">
    <property type="entry name" value="HTH_ARAC_FAMILY_1"/>
    <property type="match status" value="1"/>
</dbReference>
<evidence type="ECO:0000256" key="3">
    <source>
        <dbReference type="ARBA" id="ARBA00023125"/>
    </source>
</evidence>
<dbReference type="EMBL" id="JALIDZ010000003">
    <property type="protein sequence ID" value="MCT8971959.1"/>
    <property type="molecule type" value="Genomic_DNA"/>
</dbReference>
<keyword evidence="5" id="KW-0804">Transcription</keyword>
<dbReference type="Pfam" id="PF12833">
    <property type="entry name" value="HTH_18"/>
    <property type="match status" value="1"/>
</dbReference>
<evidence type="ECO:0000259" key="6">
    <source>
        <dbReference type="PROSITE" id="PS01124"/>
    </source>
</evidence>
<evidence type="ECO:0000256" key="2">
    <source>
        <dbReference type="ARBA" id="ARBA00023015"/>
    </source>
</evidence>
<dbReference type="PROSITE" id="PS01124">
    <property type="entry name" value="HTH_ARAC_FAMILY_2"/>
    <property type="match status" value="1"/>
</dbReference>
<dbReference type="PRINTS" id="PR00032">
    <property type="entry name" value="HTHARAC"/>
</dbReference>
<dbReference type="FunFam" id="1.10.10.60:FF:000132">
    <property type="entry name" value="AraC family transcriptional regulator"/>
    <property type="match status" value="1"/>
</dbReference>
<evidence type="ECO:0000256" key="5">
    <source>
        <dbReference type="ARBA" id="ARBA00023163"/>
    </source>
</evidence>
<comment type="caution">
    <text evidence="7">The sequence shown here is derived from an EMBL/GenBank/DDBJ whole genome shotgun (WGS) entry which is preliminary data.</text>
</comment>
<keyword evidence="3" id="KW-0238">DNA-binding</keyword>
<keyword evidence="1" id="KW-0678">Repressor</keyword>
<dbReference type="Gene3D" id="2.60.120.10">
    <property type="entry name" value="Jelly Rolls"/>
    <property type="match status" value="1"/>
</dbReference>
<dbReference type="InterPro" id="IPR018062">
    <property type="entry name" value="HTH_AraC-typ_CS"/>
</dbReference>
<organism evidence="7 8">
    <name type="scientific">Microbaculum marinisediminis</name>
    <dbReference type="NCBI Taxonomy" id="2931392"/>
    <lineage>
        <taxon>Bacteria</taxon>
        <taxon>Pseudomonadati</taxon>
        <taxon>Pseudomonadota</taxon>
        <taxon>Alphaproteobacteria</taxon>
        <taxon>Hyphomicrobiales</taxon>
        <taxon>Tepidamorphaceae</taxon>
        <taxon>Microbaculum</taxon>
    </lineage>
</organism>
<dbReference type="PANTHER" id="PTHR11019:SF159">
    <property type="entry name" value="TRANSCRIPTIONAL REGULATOR-RELATED"/>
    <property type="match status" value="1"/>
</dbReference>
<evidence type="ECO:0000256" key="4">
    <source>
        <dbReference type="ARBA" id="ARBA00023159"/>
    </source>
</evidence>
<dbReference type="InterPro" id="IPR009057">
    <property type="entry name" value="Homeodomain-like_sf"/>
</dbReference>
<keyword evidence="4" id="KW-0010">Activator</keyword>
<dbReference type="InterPro" id="IPR011051">
    <property type="entry name" value="RmlC_Cupin_sf"/>
</dbReference>
<feature type="domain" description="HTH araC/xylS-type" evidence="6">
    <location>
        <begin position="146"/>
        <end position="243"/>
    </location>
</feature>
<dbReference type="AlphaFoldDB" id="A0AAW5R033"/>
<dbReference type="GO" id="GO:0043565">
    <property type="term" value="F:sequence-specific DNA binding"/>
    <property type="evidence" value="ECO:0007669"/>
    <property type="project" value="InterPro"/>
</dbReference>
<evidence type="ECO:0000313" key="7">
    <source>
        <dbReference type="EMBL" id="MCT8971959.1"/>
    </source>
</evidence>
<dbReference type="GO" id="GO:0003700">
    <property type="term" value="F:DNA-binding transcription factor activity"/>
    <property type="evidence" value="ECO:0007669"/>
    <property type="project" value="InterPro"/>
</dbReference>
<dbReference type="Gene3D" id="1.10.10.60">
    <property type="entry name" value="Homeodomain-like"/>
    <property type="match status" value="1"/>
</dbReference>
<dbReference type="InterPro" id="IPR018060">
    <property type="entry name" value="HTH_AraC"/>
</dbReference>
<name>A0AAW5R033_9HYPH</name>
<gene>
    <name evidence="7" type="ORF">MUB46_08850</name>
</gene>
<keyword evidence="8" id="KW-1185">Reference proteome</keyword>